<evidence type="ECO:0000313" key="1">
    <source>
        <dbReference type="EMBL" id="SMB81459.1"/>
    </source>
</evidence>
<dbReference type="EMBL" id="FWWU01000005">
    <property type="protein sequence ID" value="SMB81459.1"/>
    <property type="molecule type" value="Genomic_DNA"/>
</dbReference>
<dbReference type="STRING" id="695939.SAMN00790413_04588"/>
<keyword evidence="2" id="KW-1185">Reference proteome</keyword>
<reference evidence="1 2" key="1">
    <citation type="submission" date="2017-04" db="EMBL/GenBank/DDBJ databases">
        <authorList>
            <person name="Afonso C.L."/>
            <person name="Miller P.J."/>
            <person name="Scott M.A."/>
            <person name="Spackman E."/>
            <person name="Goraichik I."/>
            <person name="Dimitrov K.M."/>
            <person name="Suarez D.L."/>
            <person name="Swayne D.E."/>
        </authorList>
    </citation>
    <scope>NUCLEOTIDE SEQUENCE [LARGE SCALE GENOMIC DNA]</scope>
    <source>
        <strain evidence="1 2">KR-140</strain>
    </source>
</reference>
<protein>
    <submittedName>
        <fullName evidence="1">Uncharacterized protein</fullName>
    </submittedName>
</protein>
<organism evidence="1 2">
    <name type="scientific">Deinococcus hopiensis KR-140</name>
    <dbReference type="NCBI Taxonomy" id="695939"/>
    <lineage>
        <taxon>Bacteria</taxon>
        <taxon>Thermotogati</taxon>
        <taxon>Deinococcota</taxon>
        <taxon>Deinococci</taxon>
        <taxon>Deinococcales</taxon>
        <taxon>Deinococcaceae</taxon>
        <taxon>Deinococcus</taxon>
    </lineage>
</organism>
<dbReference type="RefSeq" id="WP_170928439.1">
    <property type="nucleotide sequence ID" value="NZ_FWWU01000005.1"/>
</dbReference>
<dbReference type="Proteomes" id="UP000192582">
    <property type="component" value="Unassembled WGS sequence"/>
</dbReference>
<evidence type="ECO:0000313" key="2">
    <source>
        <dbReference type="Proteomes" id="UP000192582"/>
    </source>
</evidence>
<gene>
    <name evidence="1" type="ORF">SAMN00790413_04588</name>
</gene>
<accession>A0A1W1UK94</accession>
<proteinExistence type="predicted"/>
<name>A0A1W1UK94_9DEIO</name>
<dbReference type="AlphaFoldDB" id="A0A1W1UK94"/>
<sequence>MKFGAAEMAAGVGGGKLDLGDAKDVQVHGGVAADQLSPNLAGAFSVTGAASVTMPAGQ</sequence>